<comment type="caution">
    <text evidence="1">The sequence shown here is derived from an EMBL/GenBank/DDBJ whole genome shotgun (WGS) entry which is preliminary data.</text>
</comment>
<gene>
    <name evidence="1" type="ORF">EZS28_010535</name>
</gene>
<proteinExistence type="predicted"/>
<protein>
    <submittedName>
        <fullName evidence="1">Uncharacterized protein</fullName>
    </submittedName>
</protein>
<evidence type="ECO:0000313" key="2">
    <source>
        <dbReference type="Proteomes" id="UP000324800"/>
    </source>
</evidence>
<accession>A0A5J4WHA1</accession>
<organism evidence="1 2">
    <name type="scientific">Streblomastix strix</name>
    <dbReference type="NCBI Taxonomy" id="222440"/>
    <lineage>
        <taxon>Eukaryota</taxon>
        <taxon>Metamonada</taxon>
        <taxon>Preaxostyla</taxon>
        <taxon>Oxymonadida</taxon>
        <taxon>Streblomastigidae</taxon>
        <taxon>Streblomastix</taxon>
    </lineage>
</organism>
<sequence>MKGRGYLRGRMYKRNRGRGIHSRNIRVVETYYNDRNIFTVVSYPSVEPNPVTASNTATLDLTQRQIGIPAPQIVETPESWRTHKTPSLKYQLKYPAPNQASSIQAQLITQQ</sequence>
<dbReference type="EMBL" id="SNRW01002090">
    <property type="protein sequence ID" value="KAA6393942.1"/>
    <property type="molecule type" value="Genomic_DNA"/>
</dbReference>
<dbReference type="Proteomes" id="UP000324800">
    <property type="component" value="Unassembled WGS sequence"/>
</dbReference>
<dbReference type="AlphaFoldDB" id="A0A5J4WHA1"/>
<reference evidence="1 2" key="1">
    <citation type="submission" date="2019-03" db="EMBL/GenBank/DDBJ databases">
        <title>Single cell metagenomics reveals metabolic interactions within the superorganism composed of flagellate Streblomastix strix and complex community of Bacteroidetes bacteria on its surface.</title>
        <authorList>
            <person name="Treitli S.C."/>
            <person name="Kolisko M."/>
            <person name="Husnik F."/>
            <person name="Keeling P."/>
            <person name="Hampl V."/>
        </authorList>
    </citation>
    <scope>NUCLEOTIDE SEQUENCE [LARGE SCALE GENOMIC DNA]</scope>
    <source>
        <strain evidence="1">ST1C</strain>
    </source>
</reference>
<name>A0A5J4WHA1_9EUKA</name>
<evidence type="ECO:0000313" key="1">
    <source>
        <dbReference type="EMBL" id="KAA6393942.1"/>
    </source>
</evidence>